<sequence length="144" mass="14509">MEISRKSCARGGVVAGVAALALLANPALSSATVDGYMQAFKMPGGTIKVELTGISSPTLVGCQVVVAETFGRDVHRGEVVLTGSPGAGTYTTPPLNTDWGYRVSATCIDADGETVLPPSPDTPQLGSAGSADIGLQTLGFLLGS</sequence>
<evidence type="ECO:0000313" key="2">
    <source>
        <dbReference type="EMBL" id="GAA4481936.1"/>
    </source>
</evidence>
<dbReference type="Proteomes" id="UP001501183">
    <property type="component" value="Unassembled WGS sequence"/>
</dbReference>
<evidence type="ECO:0008006" key="4">
    <source>
        <dbReference type="Google" id="ProtNLM"/>
    </source>
</evidence>
<feature type="chain" id="PRO_5046021624" description="Ig-like domain-containing protein" evidence="1">
    <location>
        <begin position="30"/>
        <end position="144"/>
    </location>
</feature>
<dbReference type="EMBL" id="BAABFB010000050">
    <property type="protein sequence ID" value="GAA4481936.1"/>
    <property type="molecule type" value="Genomic_DNA"/>
</dbReference>
<evidence type="ECO:0000313" key="3">
    <source>
        <dbReference type="Proteomes" id="UP001501183"/>
    </source>
</evidence>
<proteinExistence type="predicted"/>
<keyword evidence="3" id="KW-1185">Reference proteome</keyword>
<organism evidence="2 3">
    <name type="scientific">Rhodococcus olei</name>
    <dbReference type="NCBI Taxonomy" id="2161675"/>
    <lineage>
        <taxon>Bacteria</taxon>
        <taxon>Bacillati</taxon>
        <taxon>Actinomycetota</taxon>
        <taxon>Actinomycetes</taxon>
        <taxon>Mycobacteriales</taxon>
        <taxon>Nocardiaceae</taxon>
        <taxon>Rhodococcus</taxon>
    </lineage>
</organism>
<reference evidence="3" key="1">
    <citation type="journal article" date="2019" name="Int. J. Syst. Evol. Microbiol.">
        <title>The Global Catalogue of Microorganisms (GCM) 10K type strain sequencing project: providing services to taxonomists for standard genome sequencing and annotation.</title>
        <authorList>
            <consortium name="The Broad Institute Genomics Platform"/>
            <consortium name="The Broad Institute Genome Sequencing Center for Infectious Disease"/>
            <person name="Wu L."/>
            <person name="Ma J."/>
        </authorList>
    </citation>
    <scope>NUCLEOTIDE SEQUENCE [LARGE SCALE GENOMIC DNA]</scope>
    <source>
        <strain evidence="3">JCM 32206</strain>
    </source>
</reference>
<evidence type="ECO:0000256" key="1">
    <source>
        <dbReference type="SAM" id="SignalP"/>
    </source>
</evidence>
<protein>
    <recommendedName>
        <fullName evidence="4">Ig-like domain-containing protein</fullName>
    </recommendedName>
</protein>
<accession>A0ABP8P838</accession>
<keyword evidence="1" id="KW-0732">Signal</keyword>
<feature type="signal peptide" evidence="1">
    <location>
        <begin position="1"/>
        <end position="29"/>
    </location>
</feature>
<gene>
    <name evidence="2" type="ORF">GCM10023094_30940</name>
</gene>
<name>A0ABP8P838_9NOCA</name>
<comment type="caution">
    <text evidence="2">The sequence shown here is derived from an EMBL/GenBank/DDBJ whole genome shotgun (WGS) entry which is preliminary data.</text>
</comment>